<organism evidence="1">
    <name type="scientific">Rhizophagus irregularis (strain DAOM 181602 / DAOM 197198 / MUCL 43194)</name>
    <name type="common">Arbuscular mycorrhizal fungus</name>
    <name type="synonym">Glomus intraradices</name>
    <dbReference type="NCBI Taxonomy" id="747089"/>
    <lineage>
        <taxon>Eukaryota</taxon>
        <taxon>Fungi</taxon>
        <taxon>Fungi incertae sedis</taxon>
        <taxon>Mucoromycota</taxon>
        <taxon>Glomeromycotina</taxon>
        <taxon>Glomeromycetes</taxon>
        <taxon>Glomerales</taxon>
        <taxon>Glomeraceae</taxon>
        <taxon>Rhizophagus</taxon>
    </lineage>
</organism>
<name>U9T4K8_RHIID</name>
<evidence type="ECO:0000313" key="1">
    <source>
        <dbReference type="EMBL" id="ERZ98315.1"/>
    </source>
</evidence>
<gene>
    <name evidence="1" type="ORF">GLOINDRAFT_10661</name>
</gene>
<reference evidence="1" key="1">
    <citation type="submission" date="2013-07" db="EMBL/GenBank/DDBJ databases">
        <title>The genome of an arbuscular mycorrhizal fungus provides insights into the evolution of the oldest plant symbiosis.</title>
        <authorList>
            <consortium name="DOE Joint Genome Institute"/>
            <person name="Tisserant E."/>
            <person name="Malbreil M."/>
            <person name="Kuo A."/>
            <person name="Kohler A."/>
            <person name="Symeonidi A."/>
            <person name="Balestrini R."/>
            <person name="Charron P."/>
            <person name="Duensing N."/>
            <person name="Frei-dit-Frey N."/>
            <person name="Gianinazzi-Pearson V."/>
            <person name="Gilbert B."/>
            <person name="Handa Y."/>
            <person name="Hijri M."/>
            <person name="Kaul R."/>
            <person name="Kawaguchi M."/>
            <person name="Krajinski F."/>
            <person name="Lammers P."/>
            <person name="Lapierre D."/>
            <person name="Masclaux F.G."/>
            <person name="Murat C."/>
            <person name="Morin E."/>
            <person name="Ndikumana S."/>
            <person name="Pagni M."/>
            <person name="Petitpierre D."/>
            <person name="Requena N."/>
            <person name="Rosikiewicz P."/>
            <person name="Riley R."/>
            <person name="Saito K."/>
            <person name="San Clemente H."/>
            <person name="Shapiro H."/>
            <person name="van Tuinen D."/>
            <person name="Becard G."/>
            <person name="Bonfante P."/>
            <person name="Paszkowski U."/>
            <person name="Shachar-Hill Y."/>
            <person name="Young J.P."/>
            <person name="Sanders I.R."/>
            <person name="Henrissat B."/>
            <person name="Rensing S.A."/>
            <person name="Grigoriev I.V."/>
            <person name="Corradi N."/>
            <person name="Roux C."/>
            <person name="Martin F."/>
        </authorList>
    </citation>
    <scope>NUCLEOTIDE SEQUENCE</scope>
    <source>
        <strain evidence="1">DAOM 197198</strain>
    </source>
</reference>
<accession>U9T4K8</accession>
<sequence length="55" mass="6620">MSITKWIGAPRTQNYIETWHRRRTLVPKEANKQNIKVENILRDAQCNRENKNIEL</sequence>
<dbReference type="AlphaFoldDB" id="U9T4K8"/>
<proteinExistence type="predicted"/>
<dbReference type="HOGENOM" id="CLU_3033576_0_0_1"/>
<protein>
    <submittedName>
        <fullName evidence="1">Uncharacterized protein</fullName>
    </submittedName>
</protein>
<dbReference type="EMBL" id="KI298866">
    <property type="protein sequence ID" value="ERZ98315.1"/>
    <property type="molecule type" value="Genomic_DNA"/>
</dbReference>